<feature type="transmembrane region" description="Helical" evidence="9">
    <location>
        <begin position="83"/>
        <end position="105"/>
    </location>
</feature>
<evidence type="ECO:0000256" key="5">
    <source>
        <dbReference type="ARBA" id="ARBA00022692"/>
    </source>
</evidence>
<sequence>MISILNSVLRPVCAGLFAFLLIVMVWQVFARQILNDAPAWTGPAAQYAFIWLVFAGAAWMFAEREHIAIDFFTKLLKIDRTRSLEVFVNLMSFAFAVLLLIWGGVRAVEITWTQAIPGLPFSTGQMFLVVPISGVLIALISLRHAVEAIRTGETAGDNESTEAI</sequence>
<keyword evidence="2" id="KW-0813">Transport</keyword>
<evidence type="ECO:0000256" key="6">
    <source>
        <dbReference type="ARBA" id="ARBA00022989"/>
    </source>
</evidence>
<feature type="transmembrane region" description="Helical" evidence="9">
    <location>
        <begin position="40"/>
        <end position="62"/>
    </location>
</feature>
<dbReference type="Pfam" id="PF04290">
    <property type="entry name" value="DctQ"/>
    <property type="match status" value="1"/>
</dbReference>
<evidence type="ECO:0000256" key="9">
    <source>
        <dbReference type="SAM" id="Phobius"/>
    </source>
</evidence>
<evidence type="ECO:0000256" key="8">
    <source>
        <dbReference type="ARBA" id="ARBA00038436"/>
    </source>
</evidence>
<evidence type="ECO:0000256" key="4">
    <source>
        <dbReference type="ARBA" id="ARBA00022519"/>
    </source>
</evidence>
<evidence type="ECO:0000256" key="7">
    <source>
        <dbReference type="ARBA" id="ARBA00023136"/>
    </source>
</evidence>
<dbReference type="PANTHER" id="PTHR35011:SF2">
    <property type="entry name" value="2,3-DIKETO-L-GULONATE TRAP TRANSPORTER SMALL PERMEASE PROTEIN YIAM"/>
    <property type="match status" value="1"/>
</dbReference>
<dbReference type="InterPro" id="IPR007387">
    <property type="entry name" value="TRAP_DctQ"/>
</dbReference>
<evidence type="ECO:0000256" key="3">
    <source>
        <dbReference type="ARBA" id="ARBA00022475"/>
    </source>
</evidence>
<dbReference type="Proteomes" id="UP001500368">
    <property type="component" value="Unassembled WGS sequence"/>
</dbReference>
<comment type="caution">
    <text evidence="11">The sequence shown here is derived from an EMBL/GenBank/DDBJ whole genome shotgun (WGS) entry which is preliminary data.</text>
</comment>
<keyword evidence="12" id="KW-1185">Reference proteome</keyword>
<evidence type="ECO:0000256" key="1">
    <source>
        <dbReference type="ARBA" id="ARBA00004429"/>
    </source>
</evidence>
<organism evidence="11 12">
    <name type="scientific">Nesterenkonia rhizosphaerae</name>
    <dbReference type="NCBI Taxonomy" id="1348272"/>
    <lineage>
        <taxon>Bacteria</taxon>
        <taxon>Bacillati</taxon>
        <taxon>Actinomycetota</taxon>
        <taxon>Actinomycetes</taxon>
        <taxon>Micrococcales</taxon>
        <taxon>Micrococcaceae</taxon>
        <taxon>Nesterenkonia</taxon>
    </lineage>
</organism>
<proteinExistence type="inferred from homology"/>
<accession>A0ABP9FPV1</accession>
<dbReference type="PANTHER" id="PTHR35011">
    <property type="entry name" value="2,3-DIKETO-L-GULONATE TRAP TRANSPORTER SMALL PERMEASE PROTEIN YIAM"/>
    <property type="match status" value="1"/>
</dbReference>
<protein>
    <submittedName>
        <fullName evidence="11">TRAP transporter small permease</fullName>
    </submittedName>
</protein>
<reference evidence="12" key="1">
    <citation type="journal article" date="2019" name="Int. J. Syst. Evol. Microbiol.">
        <title>The Global Catalogue of Microorganisms (GCM) 10K type strain sequencing project: providing services to taxonomists for standard genome sequencing and annotation.</title>
        <authorList>
            <consortium name="The Broad Institute Genomics Platform"/>
            <consortium name="The Broad Institute Genome Sequencing Center for Infectious Disease"/>
            <person name="Wu L."/>
            <person name="Ma J."/>
        </authorList>
    </citation>
    <scope>NUCLEOTIDE SEQUENCE [LARGE SCALE GENOMIC DNA]</scope>
    <source>
        <strain evidence="12">JCM 19129</strain>
    </source>
</reference>
<evidence type="ECO:0000313" key="12">
    <source>
        <dbReference type="Proteomes" id="UP001500368"/>
    </source>
</evidence>
<gene>
    <name evidence="11" type="ORF">GCM10025790_00270</name>
</gene>
<keyword evidence="4" id="KW-0997">Cell inner membrane</keyword>
<dbReference type="InterPro" id="IPR055348">
    <property type="entry name" value="DctQ"/>
</dbReference>
<keyword evidence="6 9" id="KW-1133">Transmembrane helix</keyword>
<keyword evidence="5 9" id="KW-0812">Transmembrane</keyword>
<feature type="transmembrane region" description="Helical" evidence="9">
    <location>
        <begin position="125"/>
        <end position="142"/>
    </location>
</feature>
<evidence type="ECO:0000259" key="10">
    <source>
        <dbReference type="Pfam" id="PF04290"/>
    </source>
</evidence>
<feature type="domain" description="Tripartite ATP-independent periplasmic transporters DctQ component" evidence="10">
    <location>
        <begin position="21"/>
        <end position="150"/>
    </location>
</feature>
<comment type="similarity">
    <text evidence="8">Belongs to the TRAP transporter small permease family.</text>
</comment>
<keyword evidence="7 9" id="KW-0472">Membrane</keyword>
<evidence type="ECO:0000313" key="11">
    <source>
        <dbReference type="EMBL" id="GAA4910272.1"/>
    </source>
</evidence>
<dbReference type="EMBL" id="BAABLW010000001">
    <property type="protein sequence ID" value="GAA4910272.1"/>
    <property type="molecule type" value="Genomic_DNA"/>
</dbReference>
<evidence type="ECO:0000256" key="2">
    <source>
        <dbReference type="ARBA" id="ARBA00022448"/>
    </source>
</evidence>
<keyword evidence="3" id="KW-1003">Cell membrane</keyword>
<comment type="subcellular location">
    <subcellularLocation>
        <location evidence="1">Cell inner membrane</location>
        <topology evidence="1">Multi-pass membrane protein</topology>
    </subcellularLocation>
</comment>
<name>A0ABP9FPV1_9MICC</name>